<comment type="caution">
    <text evidence="1">The sequence shown here is derived from an EMBL/GenBank/DDBJ whole genome shotgun (WGS) entry which is preliminary data.</text>
</comment>
<dbReference type="AlphaFoldDB" id="A0A7W0CJ15"/>
<dbReference type="Proteomes" id="UP000530928">
    <property type="component" value="Unassembled WGS sequence"/>
</dbReference>
<dbReference type="RefSeq" id="WP_181610829.1">
    <property type="nucleotide sequence ID" value="NZ_BAABAM010000002.1"/>
</dbReference>
<evidence type="ECO:0000313" key="2">
    <source>
        <dbReference type="Proteomes" id="UP000530928"/>
    </source>
</evidence>
<proteinExistence type="predicted"/>
<organism evidence="1 2">
    <name type="scientific">Nonomuraea soli</name>
    <dbReference type="NCBI Taxonomy" id="1032476"/>
    <lineage>
        <taxon>Bacteria</taxon>
        <taxon>Bacillati</taxon>
        <taxon>Actinomycetota</taxon>
        <taxon>Actinomycetes</taxon>
        <taxon>Streptosporangiales</taxon>
        <taxon>Streptosporangiaceae</taxon>
        <taxon>Nonomuraea</taxon>
    </lineage>
</organism>
<evidence type="ECO:0000313" key="1">
    <source>
        <dbReference type="EMBL" id="MBA2892107.1"/>
    </source>
</evidence>
<gene>
    <name evidence="1" type="ORF">HNR30_003448</name>
</gene>
<name>A0A7W0CJ15_9ACTN</name>
<reference evidence="1 2" key="1">
    <citation type="submission" date="2020-07" db="EMBL/GenBank/DDBJ databases">
        <title>Genomic Encyclopedia of Type Strains, Phase IV (KMG-IV): sequencing the most valuable type-strain genomes for metagenomic binning, comparative biology and taxonomic classification.</title>
        <authorList>
            <person name="Goeker M."/>
        </authorList>
    </citation>
    <scope>NUCLEOTIDE SEQUENCE [LARGE SCALE GENOMIC DNA]</scope>
    <source>
        <strain evidence="1 2">DSM 45533</strain>
    </source>
</reference>
<keyword evidence="2" id="KW-1185">Reference proteome</keyword>
<protein>
    <submittedName>
        <fullName evidence="1">Uncharacterized protein</fullName>
    </submittedName>
</protein>
<sequence>MASSPNDHGWTPYVDHGTRLRVRAVHHHGDIDYELCMEGGQMLIRRLDNHRKPVVISESYRGLARQAEDAWASLIRSLS</sequence>
<dbReference type="EMBL" id="JACDUR010000003">
    <property type="protein sequence ID" value="MBA2892107.1"/>
    <property type="molecule type" value="Genomic_DNA"/>
</dbReference>
<accession>A0A7W0CJ15</accession>